<keyword evidence="2" id="KW-1185">Reference proteome</keyword>
<dbReference type="InterPro" id="IPR000180">
    <property type="entry name" value="Dipep_AS"/>
</dbReference>
<comment type="caution">
    <text evidence="1">The sequence shown here is derived from an EMBL/GenBank/DDBJ whole genome shotgun (WGS) entry which is preliminary data.</text>
</comment>
<reference evidence="1 2" key="1">
    <citation type="submission" date="2017-06" db="EMBL/GenBank/DDBJ databases">
        <title>Investigating the central metabolism of Clostridium thermosuccinogenes.</title>
        <authorList>
            <person name="Koendjbiharie J.G."/>
            <person name="van Kranenburg R."/>
        </authorList>
    </citation>
    <scope>NUCLEOTIDE SEQUENCE [LARGE SCALE GENOMIC DNA]</scope>
    <source>
        <strain evidence="1 2">DSM 5806</strain>
    </source>
</reference>
<dbReference type="RefSeq" id="WP_103081173.1">
    <property type="nucleotide sequence ID" value="NZ_CP021850.1"/>
</dbReference>
<evidence type="ECO:0000313" key="1">
    <source>
        <dbReference type="EMBL" id="PNT99741.1"/>
    </source>
</evidence>
<dbReference type="PROSITE" id="PS00869">
    <property type="entry name" value="RENAL_DIPEPTIDASE_1"/>
    <property type="match status" value="1"/>
</dbReference>
<dbReference type="OrthoDB" id="9804920at2"/>
<dbReference type="Pfam" id="PF01244">
    <property type="entry name" value="Peptidase_M19"/>
    <property type="match status" value="1"/>
</dbReference>
<dbReference type="Proteomes" id="UP000236151">
    <property type="component" value="Unassembled WGS sequence"/>
</dbReference>
<dbReference type="CDD" id="cd01301">
    <property type="entry name" value="rDP_like"/>
    <property type="match status" value="1"/>
</dbReference>
<accession>A0A2K2FG39</accession>
<dbReference type="SUPFAM" id="SSF51556">
    <property type="entry name" value="Metallo-dependent hydrolases"/>
    <property type="match status" value="1"/>
</dbReference>
<dbReference type="KEGG" id="cthd:CDO33_08555"/>
<dbReference type="GO" id="GO:0070573">
    <property type="term" value="F:metallodipeptidase activity"/>
    <property type="evidence" value="ECO:0007669"/>
    <property type="project" value="InterPro"/>
</dbReference>
<sequence length="312" mass="34607">MIIVDAHCDTITRLMETKENLIRNNCHVDIERMKQKGSYVQFFAAFISPEYCQAYAMKRAMQIIDKFYQQIEIYSDNIMSCCNYRDIENAVSSSKVAAILSIEGGDALQGDLSALRMFYRLGVRSLCLTWNHRNEIADGVADGITGGGLTPFGRDVIMEMNRLGMIVDVSHLSERGFWDVVEISGQPIIASHSNAKSVCSHRRNLTDEQILALKNNGGVMGMNLCPAFLTNEGEASLKDVINHIEHIASVGGIDIIGIGADFDGIDDTPREIKGVENIDGIFNELLKLNYPQEAVDKIAGGNFLRVIRQVLK</sequence>
<dbReference type="PANTHER" id="PTHR10443">
    <property type="entry name" value="MICROSOMAL DIPEPTIDASE"/>
    <property type="match status" value="1"/>
</dbReference>
<dbReference type="InterPro" id="IPR008257">
    <property type="entry name" value="Pept_M19"/>
</dbReference>
<dbReference type="EMBL" id="NIOJ01000016">
    <property type="protein sequence ID" value="PNT99741.1"/>
    <property type="molecule type" value="Genomic_DNA"/>
</dbReference>
<organism evidence="1 2">
    <name type="scientific">Clostridium thermosuccinogenes</name>
    <dbReference type="NCBI Taxonomy" id="84032"/>
    <lineage>
        <taxon>Bacteria</taxon>
        <taxon>Bacillati</taxon>
        <taxon>Bacillota</taxon>
        <taxon>Clostridia</taxon>
        <taxon>Eubacteriales</taxon>
        <taxon>Clostridiaceae</taxon>
        <taxon>Clostridium</taxon>
    </lineage>
</organism>
<dbReference type="Gene3D" id="3.20.20.140">
    <property type="entry name" value="Metal-dependent hydrolases"/>
    <property type="match status" value="1"/>
</dbReference>
<gene>
    <name evidence="1" type="ORF">CDQ84_07800</name>
</gene>
<proteinExistence type="predicted"/>
<dbReference type="PANTHER" id="PTHR10443:SF12">
    <property type="entry name" value="DIPEPTIDASE"/>
    <property type="match status" value="1"/>
</dbReference>
<name>A0A2K2FG39_9CLOT</name>
<dbReference type="AlphaFoldDB" id="A0A2K2FG39"/>
<protein>
    <submittedName>
        <fullName evidence="1">Peptidase</fullName>
    </submittedName>
</protein>
<dbReference type="GO" id="GO:0006508">
    <property type="term" value="P:proteolysis"/>
    <property type="evidence" value="ECO:0007669"/>
    <property type="project" value="InterPro"/>
</dbReference>
<evidence type="ECO:0000313" key="2">
    <source>
        <dbReference type="Proteomes" id="UP000236151"/>
    </source>
</evidence>
<dbReference type="InterPro" id="IPR032466">
    <property type="entry name" value="Metal_Hydrolase"/>
</dbReference>
<dbReference type="PROSITE" id="PS51365">
    <property type="entry name" value="RENAL_DIPEPTIDASE_2"/>
    <property type="match status" value="1"/>
</dbReference>